<feature type="domain" description="KRAB" evidence="1">
    <location>
        <begin position="35"/>
        <end position="106"/>
    </location>
</feature>
<dbReference type="Pfam" id="PF01352">
    <property type="entry name" value="KRAB"/>
    <property type="match status" value="1"/>
</dbReference>
<dbReference type="InterPro" id="IPR036051">
    <property type="entry name" value="KRAB_dom_sf"/>
</dbReference>
<reference evidence="2" key="2">
    <citation type="submission" date="2025-09" db="UniProtKB">
        <authorList>
            <consortium name="Ensembl"/>
        </authorList>
    </citation>
    <scope>IDENTIFICATION</scope>
</reference>
<dbReference type="GO" id="GO:0006355">
    <property type="term" value="P:regulation of DNA-templated transcription"/>
    <property type="evidence" value="ECO:0007669"/>
    <property type="project" value="InterPro"/>
</dbReference>
<dbReference type="InterPro" id="IPR001909">
    <property type="entry name" value="KRAB"/>
</dbReference>
<dbReference type="SUPFAM" id="SSF109640">
    <property type="entry name" value="KRAB domain (Kruppel-associated box)"/>
    <property type="match status" value="1"/>
</dbReference>
<name>A0A8C0H1R1_CHEAB</name>
<proteinExistence type="predicted"/>
<dbReference type="AlphaFoldDB" id="A0A8C0H1R1"/>
<evidence type="ECO:0000313" key="2">
    <source>
        <dbReference type="Ensembl" id="ENSCABP00000012478.1"/>
    </source>
</evidence>
<dbReference type="Ensembl" id="ENSCABT00000013680.1">
    <property type="protein sequence ID" value="ENSCABP00000012478.1"/>
    <property type="gene ID" value="ENSCABG00000009346.1"/>
</dbReference>
<dbReference type="SMART" id="SM00349">
    <property type="entry name" value="KRAB"/>
    <property type="match status" value="1"/>
</dbReference>
<organism evidence="2 3">
    <name type="scientific">Chelonoidis abingdonii</name>
    <name type="common">Abingdon island giant tortoise</name>
    <name type="synonym">Testudo abingdonii</name>
    <dbReference type="NCBI Taxonomy" id="106734"/>
    <lineage>
        <taxon>Eukaryota</taxon>
        <taxon>Metazoa</taxon>
        <taxon>Chordata</taxon>
        <taxon>Craniata</taxon>
        <taxon>Vertebrata</taxon>
        <taxon>Euteleostomi</taxon>
        <taxon>Archelosauria</taxon>
        <taxon>Testudinata</taxon>
        <taxon>Testudines</taxon>
        <taxon>Cryptodira</taxon>
        <taxon>Durocryptodira</taxon>
        <taxon>Testudinoidea</taxon>
        <taxon>Testudinidae</taxon>
        <taxon>Chelonoidis</taxon>
    </lineage>
</organism>
<accession>A0A8C0H1R1</accession>
<sequence>MLGPRFPIPFSSQSHAPSLPLHLLPIPLLLFQALVTFREVAVYFSKEEWALLDPGQKALYRDVMQDNYETLISLGFVTPKSDLISQLERGEVSWVLDLQGSEKSDMLTGTYIGEES</sequence>
<dbReference type="InterPro" id="IPR050169">
    <property type="entry name" value="Krueppel_C2H2_ZnF"/>
</dbReference>
<protein>
    <recommendedName>
        <fullName evidence="1">KRAB domain-containing protein</fullName>
    </recommendedName>
</protein>
<dbReference type="Proteomes" id="UP000694404">
    <property type="component" value="Unplaced"/>
</dbReference>
<reference evidence="2" key="1">
    <citation type="submission" date="2025-08" db="UniProtKB">
        <authorList>
            <consortium name="Ensembl"/>
        </authorList>
    </citation>
    <scope>IDENTIFICATION</scope>
</reference>
<dbReference type="PANTHER" id="PTHR23232:SF156">
    <property type="entry name" value="KRAB DOMAIN-CONTAINING PROTEIN"/>
    <property type="match status" value="1"/>
</dbReference>
<dbReference type="PANTHER" id="PTHR23232">
    <property type="entry name" value="KRAB DOMAIN C2H2 ZINC FINGER"/>
    <property type="match status" value="1"/>
</dbReference>
<dbReference type="CDD" id="cd07765">
    <property type="entry name" value="KRAB_A-box"/>
    <property type="match status" value="1"/>
</dbReference>
<dbReference type="PROSITE" id="PS50805">
    <property type="entry name" value="KRAB"/>
    <property type="match status" value="1"/>
</dbReference>
<keyword evidence="3" id="KW-1185">Reference proteome</keyword>
<evidence type="ECO:0000259" key="1">
    <source>
        <dbReference type="PROSITE" id="PS50805"/>
    </source>
</evidence>
<dbReference type="Gene3D" id="6.10.140.140">
    <property type="match status" value="1"/>
</dbReference>
<evidence type="ECO:0000313" key="3">
    <source>
        <dbReference type="Proteomes" id="UP000694404"/>
    </source>
</evidence>
<dbReference type="GeneTree" id="ENSGT01150000286941"/>